<dbReference type="InterPro" id="IPR018303">
    <property type="entry name" value="ATPase_P-typ_P_site"/>
</dbReference>
<dbReference type="SUPFAM" id="SSF56784">
    <property type="entry name" value="HAD-like"/>
    <property type="match status" value="1"/>
</dbReference>
<evidence type="ECO:0000256" key="4">
    <source>
        <dbReference type="ARBA" id="ARBA00022692"/>
    </source>
</evidence>
<feature type="active site" description="4-aspartylphosphate intermediate" evidence="13">
    <location>
        <position position="405"/>
    </location>
</feature>
<feature type="binding site" evidence="14">
    <location>
        <position position="672"/>
    </location>
    <ligand>
        <name>ATP</name>
        <dbReference type="ChEBI" id="CHEBI:30616"/>
    </ligand>
</feature>
<dbReference type="Gene3D" id="2.70.150.10">
    <property type="entry name" value="Calcium-transporting ATPase, cytoplasmic transduction domain A"/>
    <property type="match status" value="1"/>
</dbReference>
<evidence type="ECO:0000259" key="18">
    <source>
        <dbReference type="Pfam" id="PF00122"/>
    </source>
</evidence>
<feature type="domain" description="P-type ATPase A" evidence="18">
    <location>
        <begin position="147"/>
        <end position="207"/>
    </location>
</feature>
<feature type="transmembrane region" description="Helical" evidence="16">
    <location>
        <begin position="866"/>
        <end position="884"/>
    </location>
</feature>
<dbReference type="GO" id="GO:0005886">
    <property type="term" value="C:plasma membrane"/>
    <property type="evidence" value="ECO:0007669"/>
    <property type="project" value="TreeGrafter"/>
</dbReference>
<keyword evidence="11 16" id="KW-0472">Membrane</keyword>
<feature type="binding site" evidence="14">
    <location>
        <position position="405"/>
    </location>
    <ligand>
        <name>ATP</name>
        <dbReference type="ChEBI" id="CHEBI:30616"/>
    </ligand>
</feature>
<feature type="binding site" evidence="14">
    <location>
        <position position="673"/>
    </location>
    <ligand>
        <name>ATP</name>
        <dbReference type="ChEBI" id="CHEBI:30616"/>
    </ligand>
</feature>
<evidence type="ECO:0000259" key="20">
    <source>
        <dbReference type="Pfam" id="PF16212"/>
    </source>
</evidence>
<sequence>MRGAWGRRARGQTVRLGGERDGSSGRGGLTQAPSQTVRLGRVQPQAPGHRTIYCNDRDANLPVKFKGNSISTTKYNLLTFLPKGLFEQFRRVANLYFLMISILSTTPISPVHPITNVVPLSLVLLVSLVKEAFEDWKRMLNDRVINSTSVEVLQDDRWESIPWKKLQVGDVVRIKQDTFFPADLLFLASSNPDGVCYTETANLDGETNLKIRKALERTWDYLLPEKAAEFKGEIECEQPNNSLYTFTGNLIIQKQTLPLSPNQILLRVRCSLRNTEYIVGAVIFTGHETKVMMNSMNVPSKRSTLERKLDKLILALFGALFCMCLIGAIGSGVFIDRKYFYLGLKGKVEQQFNPGNKFVMIKFIQSTQFINKDLHMYHAESNTAALSRTSNLNEELGQVEYIFSDKTGTLTRNLMEFFKCSIGGVTYGNGITEIEKGRAQRNGLKINGDPSSTGPVHEKGFNFDDPRLMRGAWRNENNPDICKPRKITYQAASPDEAALVTAAKNFGFFSIDVFLHLLIIFIPLFRRTPTLIKVRESHVERMGKIDDISYEILNVLEFNSTRKRQSVVCRYPNGRLVLYCKHLELFGSSGLRTLCLAYRELSPELYENWNEKFIQAKSSLRDREKKLDEIAELIEKDLILIGCTAIEDKLQEGVPTCIETLARAGIKIWVLTGDKLETAINIAYACNLINNHMKQFIISSETDEIREVEDRGDQVEIARYIREFVKQQLNKCLEEAENFMNTVPIPKTALIIDGKCLMYALDPSLRGKLLKLSLNCDAVVCCRVSPLQKAQVTSLVKKGAKKITLSIGDGANDVSMIQAAHVGVGISGLEGMQAVMASDFAIAQFRFLTDLLLVHGRWSYLRLCKVVTYFFYKNLTFTLTQFWFTFQTGFSGQRFYDDWFQSLYNVIFTALPVIFVGLFDKDVSASLSKKYPELYKEGMRNMFFKWRVVAVWAFFSVYQSLIFYYFTTSASRRGHNLSGKIFGLWDISTMAFTCVVVTVNLRLLLACNSITKWHYFSVGGSILAWFLFIFLYSGIMTSWDRQENIFFVIYVLMSTFYFYLTSCLSLLQRWFSPYDYQIVQEMHRHEPEPTTRPELLEIGNLLTPDEARSYAISQLPRETSKHTGFAFDSPGYESFFALQQGVIAPQKAWDVVRRASMRSHAKTNKPKP</sequence>
<feature type="transmembrane region" description="Helical" evidence="16">
    <location>
        <begin position="1045"/>
        <end position="1067"/>
    </location>
</feature>
<feature type="binding site" evidence="14">
    <location>
        <position position="813"/>
    </location>
    <ligand>
        <name>ATP</name>
        <dbReference type="ChEBI" id="CHEBI:30616"/>
    </ligand>
</feature>
<evidence type="ECO:0000256" key="3">
    <source>
        <dbReference type="ARBA" id="ARBA00022448"/>
    </source>
</evidence>
<dbReference type="SUPFAM" id="SSF81660">
    <property type="entry name" value="Metal cation-transporting ATPase, ATP-binding domain N"/>
    <property type="match status" value="1"/>
</dbReference>
<feature type="binding site" evidence="15">
    <location>
        <position position="813"/>
    </location>
    <ligand>
        <name>Mg(2+)</name>
        <dbReference type="ChEBI" id="CHEBI:18420"/>
    </ligand>
</feature>
<evidence type="ECO:0000256" key="12">
    <source>
        <dbReference type="ARBA" id="ARBA00034036"/>
    </source>
</evidence>
<dbReference type="InterPro" id="IPR001757">
    <property type="entry name" value="P_typ_ATPase"/>
</dbReference>
<feature type="transmembrane region" description="Helical" evidence="16">
    <location>
        <begin position="506"/>
        <end position="525"/>
    </location>
</feature>
<dbReference type="GO" id="GO:0000139">
    <property type="term" value="C:Golgi membrane"/>
    <property type="evidence" value="ECO:0007669"/>
    <property type="project" value="GOC"/>
</dbReference>
<keyword evidence="4 16" id="KW-0812">Transmembrane</keyword>
<keyword evidence="6 14" id="KW-0547">Nucleotide-binding</keyword>
<dbReference type="Gene3D" id="3.40.1110.10">
    <property type="entry name" value="Calcium-transporting ATPase, cytoplasmic domain N"/>
    <property type="match status" value="1"/>
</dbReference>
<proteinExistence type="inferred from homology"/>
<evidence type="ECO:0000256" key="17">
    <source>
        <dbReference type="SAM" id="MobiDB-lite"/>
    </source>
</evidence>
<feature type="domain" description="P-type ATPase C-terminal" evidence="20">
    <location>
        <begin position="835"/>
        <end position="1082"/>
    </location>
</feature>
<dbReference type="InterPro" id="IPR008250">
    <property type="entry name" value="ATPase_P-typ_transduc_dom_A_sf"/>
</dbReference>
<evidence type="ECO:0000256" key="10">
    <source>
        <dbReference type="ARBA" id="ARBA00022989"/>
    </source>
</evidence>
<keyword evidence="7 14" id="KW-0067">ATP-binding</keyword>
<dbReference type="GO" id="GO:0005783">
    <property type="term" value="C:endoplasmic reticulum"/>
    <property type="evidence" value="ECO:0007669"/>
    <property type="project" value="UniProtKB-ARBA"/>
</dbReference>
<feature type="binding site" evidence="14">
    <location>
        <position position="581"/>
    </location>
    <ligand>
        <name>ATP</name>
        <dbReference type="ChEBI" id="CHEBI:30616"/>
    </ligand>
</feature>
<evidence type="ECO:0000313" key="22">
    <source>
        <dbReference type="Proteomes" id="UP001189122"/>
    </source>
</evidence>
<feature type="region of interest" description="Disordered" evidence="17">
    <location>
        <begin position="1"/>
        <end position="41"/>
    </location>
</feature>
<comment type="similarity">
    <text evidence="2 16">Belongs to the cation transport ATPase (P-type) (TC 3.A.3) family. Type IV subfamily.</text>
</comment>
<evidence type="ECO:0000256" key="9">
    <source>
        <dbReference type="ARBA" id="ARBA00022967"/>
    </source>
</evidence>
<dbReference type="GO" id="GO:0005802">
    <property type="term" value="C:trans-Golgi network"/>
    <property type="evidence" value="ECO:0007669"/>
    <property type="project" value="TreeGrafter"/>
</dbReference>
<reference evidence="21 22" key="1">
    <citation type="submission" date="2019-12" db="EMBL/GenBank/DDBJ databases">
        <authorList>
            <person name="Scholz U."/>
            <person name="Mascher M."/>
            <person name="Fiebig A."/>
        </authorList>
    </citation>
    <scope>NUCLEOTIDE SEQUENCE</scope>
</reference>
<keyword evidence="3" id="KW-0813">Transport</keyword>
<feature type="binding site" evidence="14">
    <location>
        <position position="812"/>
    </location>
    <ligand>
        <name>ATP</name>
        <dbReference type="ChEBI" id="CHEBI:30616"/>
    </ligand>
</feature>
<dbReference type="NCBIfam" id="TIGR01494">
    <property type="entry name" value="ATPase_P-type"/>
    <property type="match status" value="1"/>
</dbReference>
<dbReference type="InterPro" id="IPR023298">
    <property type="entry name" value="ATPase_P-typ_TM_dom_sf"/>
</dbReference>
<evidence type="ECO:0000256" key="8">
    <source>
        <dbReference type="ARBA" id="ARBA00022842"/>
    </source>
</evidence>
<dbReference type="EMBL" id="CACRZD030000007">
    <property type="protein sequence ID" value="CAA6662859.1"/>
    <property type="molecule type" value="Genomic_DNA"/>
</dbReference>
<dbReference type="InterPro" id="IPR032630">
    <property type="entry name" value="P_typ_ATPase_c"/>
</dbReference>
<organism evidence="21">
    <name type="scientific">Spirodela intermedia</name>
    <name type="common">Intermediate duckweed</name>
    <dbReference type="NCBI Taxonomy" id="51605"/>
    <lineage>
        <taxon>Eukaryota</taxon>
        <taxon>Viridiplantae</taxon>
        <taxon>Streptophyta</taxon>
        <taxon>Embryophyta</taxon>
        <taxon>Tracheophyta</taxon>
        <taxon>Spermatophyta</taxon>
        <taxon>Magnoliopsida</taxon>
        <taxon>Liliopsida</taxon>
        <taxon>Araceae</taxon>
        <taxon>Lemnoideae</taxon>
        <taxon>Spirodela</taxon>
    </lineage>
</organism>
<feature type="binding site" evidence="15">
    <location>
        <position position="405"/>
    </location>
    <ligand>
        <name>Mg(2+)</name>
        <dbReference type="ChEBI" id="CHEBI:18420"/>
    </ligand>
</feature>
<dbReference type="Pfam" id="PF00122">
    <property type="entry name" value="E1-E2_ATPase"/>
    <property type="match status" value="1"/>
</dbReference>
<feature type="binding site" evidence="15">
    <location>
        <position position="407"/>
    </location>
    <ligand>
        <name>Mg(2+)</name>
        <dbReference type="ChEBI" id="CHEBI:18420"/>
    </ligand>
</feature>
<evidence type="ECO:0000256" key="13">
    <source>
        <dbReference type="PIRSR" id="PIRSR606539-1"/>
    </source>
</evidence>
<comment type="subcellular location">
    <subcellularLocation>
        <location evidence="1">Endomembrane system</location>
        <topology evidence="1">Multi-pass membrane protein</topology>
    </subcellularLocation>
    <subcellularLocation>
        <location evidence="16">Membrane</location>
        <topology evidence="16">Multi-pass membrane protein</topology>
    </subcellularLocation>
</comment>
<evidence type="ECO:0000256" key="16">
    <source>
        <dbReference type="RuleBase" id="RU362033"/>
    </source>
</evidence>
<dbReference type="InterPro" id="IPR032631">
    <property type="entry name" value="P-type_ATPase_N"/>
</dbReference>
<evidence type="ECO:0000256" key="15">
    <source>
        <dbReference type="PIRSR" id="PIRSR606539-3"/>
    </source>
</evidence>
<dbReference type="PANTHER" id="PTHR24092">
    <property type="entry name" value="PROBABLE PHOSPHOLIPID-TRANSPORTING ATPASE"/>
    <property type="match status" value="1"/>
</dbReference>
<dbReference type="PANTHER" id="PTHR24092:SF180">
    <property type="entry name" value="PHOSPHOLIPID-TRANSPORTING ATPASE DNF1-RELATED"/>
    <property type="match status" value="1"/>
</dbReference>
<dbReference type="InterPro" id="IPR036412">
    <property type="entry name" value="HAD-like_sf"/>
</dbReference>
<dbReference type="PRINTS" id="PR00119">
    <property type="entry name" value="CATATPASE"/>
</dbReference>
<feature type="binding site" evidence="14">
    <location>
        <position position="674"/>
    </location>
    <ligand>
        <name>ATP</name>
        <dbReference type="ChEBI" id="CHEBI:30616"/>
    </ligand>
</feature>
<dbReference type="AlphaFoldDB" id="A0A7I8IYH9"/>
<feature type="transmembrane region" description="Helical" evidence="16">
    <location>
        <begin position="904"/>
        <end position="923"/>
    </location>
</feature>
<feature type="transmembrane region" description="Helical" evidence="16">
    <location>
        <begin position="981"/>
        <end position="1001"/>
    </location>
</feature>
<dbReference type="SFLD" id="SFLDG00002">
    <property type="entry name" value="C1.7:_P-type_atpase_like"/>
    <property type="match status" value="1"/>
</dbReference>
<evidence type="ECO:0000256" key="7">
    <source>
        <dbReference type="ARBA" id="ARBA00022840"/>
    </source>
</evidence>
<dbReference type="Pfam" id="PF13246">
    <property type="entry name" value="Cation_ATPase"/>
    <property type="match status" value="1"/>
</dbReference>
<evidence type="ECO:0000259" key="19">
    <source>
        <dbReference type="Pfam" id="PF16209"/>
    </source>
</evidence>
<dbReference type="FunFam" id="3.40.50.1000:FF:000023">
    <property type="entry name" value="Phospholipid-transporting ATPase"/>
    <property type="match status" value="1"/>
</dbReference>
<dbReference type="Proteomes" id="UP001189122">
    <property type="component" value="Unassembled WGS sequence"/>
</dbReference>
<dbReference type="GO" id="GO:0005524">
    <property type="term" value="F:ATP binding"/>
    <property type="evidence" value="ECO:0007669"/>
    <property type="project" value="UniProtKB-UniRule"/>
</dbReference>
<keyword evidence="5 15" id="KW-0479">Metal-binding</keyword>
<dbReference type="GO" id="GO:0048194">
    <property type="term" value="P:Golgi vesicle budding"/>
    <property type="evidence" value="ECO:0007669"/>
    <property type="project" value="TreeGrafter"/>
</dbReference>
<dbReference type="GO" id="GO:0016887">
    <property type="term" value="F:ATP hydrolysis activity"/>
    <property type="evidence" value="ECO:0007669"/>
    <property type="project" value="InterPro"/>
</dbReference>
<name>A0A7I8IYH9_SPIIN</name>
<dbReference type="SFLD" id="SFLDF00027">
    <property type="entry name" value="p-type_atpase"/>
    <property type="match status" value="1"/>
</dbReference>
<feature type="binding site" evidence="14">
    <location>
        <position position="558"/>
    </location>
    <ligand>
        <name>ATP</name>
        <dbReference type="ChEBI" id="CHEBI:30616"/>
    </ligand>
</feature>
<feature type="binding site" evidence="15">
    <location>
        <position position="809"/>
    </location>
    <ligand>
        <name>Mg(2+)</name>
        <dbReference type="ChEBI" id="CHEBI:18420"/>
    </ligand>
</feature>
<comment type="catalytic activity">
    <reaction evidence="12 16">
        <text>ATP + H2O + phospholipidSide 1 = ADP + phosphate + phospholipidSide 2.</text>
        <dbReference type="EC" id="7.6.2.1"/>
    </reaction>
</comment>
<feature type="transmembrane region" description="Helical" evidence="16">
    <location>
        <begin position="1013"/>
        <end position="1033"/>
    </location>
</feature>
<dbReference type="PROSITE" id="PS00154">
    <property type="entry name" value="ATPASE_E1_E2"/>
    <property type="match status" value="1"/>
</dbReference>
<feature type="transmembrane region" description="Helical" evidence="16">
    <location>
        <begin position="944"/>
        <end position="966"/>
    </location>
</feature>
<dbReference type="GO" id="GO:0045332">
    <property type="term" value="P:phospholipid translocation"/>
    <property type="evidence" value="ECO:0007669"/>
    <property type="project" value="TreeGrafter"/>
</dbReference>
<feature type="binding site" evidence="14">
    <location>
        <position position="407"/>
    </location>
    <ligand>
        <name>ATP</name>
        <dbReference type="ChEBI" id="CHEBI:30616"/>
    </ligand>
</feature>
<evidence type="ECO:0000313" key="21">
    <source>
        <dbReference type="EMBL" id="CAA2623306.1"/>
    </source>
</evidence>
<dbReference type="InterPro" id="IPR059000">
    <property type="entry name" value="ATPase_P-type_domA"/>
</dbReference>
<dbReference type="Gene3D" id="3.40.50.1000">
    <property type="entry name" value="HAD superfamily/HAD-like"/>
    <property type="match status" value="1"/>
</dbReference>
<dbReference type="SFLD" id="SFLDS00003">
    <property type="entry name" value="Haloacid_Dehalogenase"/>
    <property type="match status" value="1"/>
</dbReference>
<feature type="binding site" evidence="14">
    <location>
        <position position="496"/>
    </location>
    <ligand>
        <name>ATP</name>
        <dbReference type="ChEBI" id="CHEBI:30616"/>
    </ligand>
</feature>
<keyword evidence="8 15" id="KW-0460">Magnesium</keyword>
<dbReference type="SUPFAM" id="SSF81665">
    <property type="entry name" value="Calcium ATPase, transmembrane domain M"/>
    <property type="match status" value="1"/>
</dbReference>
<dbReference type="InterPro" id="IPR023299">
    <property type="entry name" value="ATPase_P-typ_cyto_dom_N"/>
</dbReference>
<comment type="cofactor">
    <cofactor evidence="15">
        <name>Mg(2+)</name>
        <dbReference type="ChEBI" id="CHEBI:18420"/>
    </cofactor>
</comment>
<keyword evidence="10 16" id="KW-1133">Transmembrane helix</keyword>
<feature type="binding site" evidence="14">
    <location>
        <position position="783"/>
    </location>
    <ligand>
        <name>ATP</name>
        <dbReference type="ChEBI" id="CHEBI:30616"/>
    </ligand>
</feature>
<dbReference type="FunFam" id="2.70.150.10:FF:000037">
    <property type="entry name" value="Phospholipid-transporting ATPase"/>
    <property type="match status" value="1"/>
</dbReference>
<keyword evidence="22" id="KW-1185">Reference proteome</keyword>
<feature type="compositionally biased region" description="Basic residues" evidence="17">
    <location>
        <begin position="1"/>
        <end position="10"/>
    </location>
</feature>
<accession>A0A7I8IYH9</accession>
<dbReference type="InterPro" id="IPR006539">
    <property type="entry name" value="P-type_ATPase_IV"/>
</dbReference>
<keyword evidence="9 16" id="KW-1278">Translocase</keyword>
<feature type="binding site" evidence="14">
    <location>
        <position position="789"/>
    </location>
    <ligand>
        <name>ATP</name>
        <dbReference type="ChEBI" id="CHEBI:30616"/>
    </ligand>
</feature>
<dbReference type="Pfam" id="PF16209">
    <property type="entry name" value="PhoLip_ATPase_N"/>
    <property type="match status" value="1"/>
</dbReference>
<feature type="transmembrane region" description="Helical" evidence="16">
    <location>
        <begin position="312"/>
        <end position="335"/>
    </location>
</feature>
<dbReference type="SUPFAM" id="SSF81653">
    <property type="entry name" value="Calcium ATPase, transduction domain A"/>
    <property type="match status" value="1"/>
</dbReference>
<dbReference type="Pfam" id="PF16212">
    <property type="entry name" value="PhoLip_ATPase_C"/>
    <property type="match status" value="1"/>
</dbReference>
<feature type="binding site" evidence="14">
    <location>
        <position position="592"/>
    </location>
    <ligand>
        <name>ATP</name>
        <dbReference type="ChEBI" id="CHEBI:30616"/>
    </ligand>
</feature>
<dbReference type="NCBIfam" id="TIGR01652">
    <property type="entry name" value="ATPase-Plipid"/>
    <property type="match status" value="1"/>
</dbReference>
<evidence type="ECO:0000256" key="5">
    <source>
        <dbReference type="ARBA" id="ARBA00022723"/>
    </source>
</evidence>
<feature type="binding site" evidence="14">
    <location>
        <position position="406"/>
    </location>
    <ligand>
        <name>ATP</name>
        <dbReference type="ChEBI" id="CHEBI:30616"/>
    </ligand>
</feature>
<gene>
    <name evidence="21" type="ORF">SI7747_07009244</name>
</gene>
<evidence type="ECO:0000256" key="14">
    <source>
        <dbReference type="PIRSR" id="PIRSR606539-2"/>
    </source>
</evidence>
<dbReference type="InterPro" id="IPR023214">
    <property type="entry name" value="HAD_sf"/>
</dbReference>
<dbReference type="EC" id="7.6.2.1" evidence="16"/>
<evidence type="ECO:0000256" key="2">
    <source>
        <dbReference type="ARBA" id="ARBA00008109"/>
    </source>
</evidence>
<evidence type="ECO:0000256" key="11">
    <source>
        <dbReference type="ARBA" id="ARBA00023136"/>
    </source>
</evidence>
<evidence type="ECO:0000256" key="1">
    <source>
        <dbReference type="ARBA" id="ARBA00004127"/>
    </source>
</evidence>
<dbReference type="EMBL" id="LR743594">
    <property type="protein sequence ID" value="CAA2623306.1"/>
    <property type="molecule type" value="Genomic_DNA"/>
</dbReference>
<evidence type="ECO:0000256" key="6">
    <source>
        <dbReference type="ARBA" id="ARBA00022741"/>
    </source>
</evidence>
<dbReference type="GO" id="GO:0000287">
    <property type="term" value="F:magnesium ion binding"/>
    <property type="evidence" value="ECO:0007669"/>
    <property type="project" value="UniProtKB-UniRule"/>
</dbReference>
<dbReference type="GO" id="GO:0140327">
    <property type="term" value="F:flippase activity"/>
    <property type="evidence" value="ECO:0007669"/>
    <property type="project" value="UniProtKB-ARBA"/>
</dbReference>
<feature type="domain" description="P-type ATPase N-terminal" evidence="19">
    <location>
        <begin position="52"/>
        <end position="116"/>
    </location>
</feature>
<dbReference type="FunFam" id="3.40.50.1000:FF:000001">
    <property type="entry name" value="Phospholipid-transporting ATPase IC"/>
    <property type="match status" value="1"/>
</dbReference>
<protein>
    <recommendedName>
        <fullName evidence="16">Phospholipid-transporting ATPase</fullName>
        <ecNumber evidence="16">7.6.2.1</ecNumber>
    </recommendedName>
</protein>
<dbReference type="CDD" id="cd02073">
    <property type="entry name" value="P-type_ATPase_APLT_Dnf-like"/>
    <property type="match status" value="1"/>
</dbReference>
<dbReference type="InterPro" id="IPR044492">
    <property type="entry name" value="P_typ_ATPase_HD_dom"/>
</dbReference>